<keyword evidence="3" id="KW-0862">Zinc</keyword>
<gene>
    <name evidence="6" type="ORF">DVH24_005087</name>
</gene>
<reference evidence="6 7" key="1">
    <citation type="submission" date="2018-10" db="EMBL/GenBank/DDBJ databases">
        <title>A high-quality apple genome assembly.</title>
        <authorList>
            <person name="Hu J."/>
        </authorList>
    </citation>
    <scope>NUCLEOTIDE SEQUENCE [LARGE SCALE GENOMIC DNA]</scope>
    <source>
        <strain evidence="7">cv. HFTH1</strain>
        <tissue evidence="6">Young leaf</tissue>
    </source>
</reference>
<dbReference type="GO" id="GO:0005634">
    <property type="term" value="C:nucleus"/>
    <property type="evidence" value="ECO:0007669"/>
    <property type="project" value="TreeGrafter"/>
</dbReference>
<accession>A0A498IIV8</accession>
<evidence type="ECO:0000256" key="3">
    <source>
        <dbReference type="ARBA" id="ARBA00022833"/>
    </source>
</evidence>
<organism evidence="6 7">
    <name type="scientific">Malus domestica</name>
    <name type="common">Apple</name>
    <name type="synonym">Pyrus malus</name>
    <dbReference type="NCBI Taxonomy" id="3750"/>
    <lineage>
        <taxon>Eukaryota</taxon>
        <taxon>Viridiplantae</taxon>
        <taxon>Streptophyta</taxon>
        <taxon>Embryophyta</taxon>
        <taxon>Tracheophyta</taxon>
        <taxon>Spermatophyta</taxon>
        <taxon>Magnoliopsida</taxon>
        <taxon>eudicotyledons</taxon>
        <taxon>Gunneridae</taxon>
        <taxon>Pentapetalae</taxon>
        <taxon>rosids</taxon>
        <taxon>fabids</taxon>
        <taxon>Rosales</taxon>
        <taxon>Rosaceae</taxon>
        <taxon>Amygdaloideae</taxon>
        <taxon>Maleae</taxon>
        <taxon>Malus</taxon>
    </lineage>
</organism>
<dbReference type="InterPro" id="IPR013083">
    <property type="entry name" value="Znf_RING/FYVE/PHD"/>
</dbReference>
<protein>
    <recommendedName>
        <fullName evidence="5">RING-type domain-containing protein</fullName>
    </recommendedName>
</protein>
<evidence type="ECO:0000256" key="4">
    <source>
        <dbReference type="PROSITE-ProRule" id="PRU00175"/>
    </source>
</evidence>
<keyword evidence="1" id="KW-0479">Metal-binding</keyword>
<evidence type="ECO:0000256" key="2">
    <source>
        <dbReference type="ARBA" id="ARBA00022771"/>
    </source>
</evidence>
<evidence type="ECO:0000259" key="5">
    <source>
        <dbReference type="PROSITE" id="PS50089"/>
    </source>
</evidence>
<evidence type="ECO:0000313" key="6">
    <source>
        <dbReference type="EMBL" id="RXH81173.1"/>
    </source>
</evidence>
<dbReference type="PANTHER" id="PTHR45931">
    <property type="entry name" value="SI:CH211-59O9.10"/>
    <property type="match status" value="1"/>
</dbReference>
<name>A0A498IIV8_MALDO</name>
<dbReference type="SMART" id="SM00184">
    <property type="entry name" value="RING"/>
    <property type="match status" value="1"/>
</dbReference>
<keyword evidence="2 4" id="KW-0863">Zinc-finger</keyword>
<dbReference type="GO" id="GO:0008270">
    <property type="term" value="F:zinc ion binding"/>
    <property type="evidence" value="ECO:0007669"/>
    <property type="project" value="UniProtKB-KW"/>
</dbReference>
<sequence>MAFQRSSFSFRTSDFWVSVKLQGFHAPPDPKSQFVGELSLRQDQIHQKRFHTHVLDEFPLGPDRYATLRFSPRQLVHSELHAHLRSLSSSLSLDPSIYEALAPYIKSMALKLANRNGSLGFIMVAQLEILSIDYVDDLFDDLSDSMGLLAIGSSNGGLTSSSFSLDFVVEKLGAERIFERGDGDLGTCSICLEELSDGKVSELIRMPCSHVYHPSCILRWFNMEKKTCPNCRCQFHAQ</sequence>
<dbReference type="Gene3D" id="3.30.40.10">
    <property type="entry name" value="Zinc/RING finger domain, C3HC4 (zinc finger)"/>
    <property type="match status" value="1"/>
</dbReference>
<dbReference type="STRING" id="3750.A0A498IIV8"/>
<feature type="domain" description="RING-type" evidence="5">
    <location>
        <begin position="188"/>
        <end position="232"/>
    </location>
</feature>
<dbReference type="AlphaFoldDB" id="A0A498IIV8"/>
<dbReference type="SMR" id="A0A498IIV8"/>
<dbReference type="Proteomes" id="UP000290289">
    <property type="component" value="Chromosome 12"/>
</dbReference>
<dbReference type="GO" id="GO:0006511">
    <property type="term" value="P:ubiquitin-dependent protein catabolic process"/>
    <property type="evidence" value="ECO:0007669"/>
    <property type="project" value="TreeGrafter"/>
</dbReference>
<dbReference type="SMART" id="SM00744">
    <property type="entry name" value="RINGv"/>
    <property type="match status" value="1"/>
</dbReference>
<dbReference type="PROSITE" id="PS50089">
    <property type="entry name" value="ZF_RING_2"/>
    <property type="match status" value="1"/>
</dbReference>
<proteinExistence type="predicted"/>
<dbReference type="Pfam" id="PF13639">
    <property type="entry name" value="zf-RING_2"/>
    <property type="match status" value="1"/>
</dbReference>
<dbReference type="EMBL" id="RDQH01000338">
    <property type="protein sequence ID" value="RXH81173.1"/>
    <property type="molecule type" value="Genomic_DNA"/>
</dbReference>
<evidence type="ECO:0000256" key="1">
    <source>
        <dbReference type="ARBA" id="ARBA00022723"/>
    </source>
</evidence>
<dbReference type="GO" id="GO:0061630">
    <property type="term" value="F:ubiquitin protein ligase activity"/>
    <property type="evidence" value="ECO:0007669"/>
    <property type="project" value="TreeGrafter"/>
</dbReference>
<keyword evidence="7" id="KW-1185">Reference proteome</keyword>
<dbReference type="PANTHER" id="PTHR45931:SF16">
    <property type="entry name" value="RING_U-BOX SUPERFAMILY PROTEIN"/>
    <property type="match status" value="1"/>
</dbReference>
<dbReference type="InterPro" id="IPR051834">
    <property type="entry name" value="RING_finger_E3_ligase"/>
</dbReference>
<dbReference type="InterPro" id="IPR011016">
    <property type="entry name" value="Znf_RING-CH"/>
</dbReference>
<comment type="caution">
    <text evidence="6">The sequence shown here is derived from an EMBL/GenBank/DDBJ whole genome shotgun (WGS) entry which is preliminary data.</text>
</comment>
<dbReference type="SUPFAM" id="SSF57850">
    <property type="entry name" value="RING/U-box"/>
    <property type="match status" value="1"/>
</dbReference>
<dbReference type="InterPro" id="IPR001841">
    <property type="entry name" value="Znf_RING"/>
</dbReference>
<evidence type="ECO:0000313" key="7">
    <source>
        <dbReference type="Proteomes" id="UP000290289"/>
    </source>
</evidence>